<feature type="active site" evidence="9">
    <location>
        <position position="150"/>
    </location>
</feature>
<keyword evidence="6 9" id="KW-0238">DNA-binding</keyword>
<evidence type="ECO:0000256" key="2">
    <source>
        <dbReference type="ARBA" id="ARBA00022490"/>
    </source>
</evidence>
<evidence type="ECO:0000256" key="8">
    <source>
        <dbReference type="ARBA" id="ARBA00023306"/>
    </source>
</evidence>
<dbReference type="Proteomes" id="UP001524587">
    <property type="component" value="Unassembled WGS sequence"/>
</dbReference>
<evidence type="ECO:0000259" key="11">
    <source>
        <dbReference type="PROSITE" id="PS51900"/>
    </source>
</evidence>
<evidence type="ECO:0000256" key="4">
    <source>
        <dbReference type="ARBA" id="ARBA00022829"/>
    </source>
</evidence>
<evidence type="ECO:0000256" key="6">
    <source>
        <dbReference type="ARBA" id="ARBA00023125"/>
    </source>
</evidence>
<evidence type="ECO:0000256" key="9">
    <source>
        <dbReference type="HAMAP-Rule" id="MF_01808"/>
    </source>
</evidence>
<keyword evidence="5 9" id="KW-0229">DNA integration</keyword>
<evidence type="ECO:0000256" key="1">
    <source>
        <dbReference type="ARBA" id="ARBA00004496"/>
    </source>
</evidence>
<feature type="active site" evidence="9">
    <location>
        <position position="250"/>
    </location>
</feature>
<dbReference type="InterPro" id="IPR004107">
    <property type="entry name" value="Integrase_SAM-like_N"/>
</dbReference>
<accession>A0ABT1W7Z9</accession>
<dbReference type="HAMAP" id="MF_01808">
    <property type="entry name" value="Recomb_XerC_XerD"/>
    <property type="match status" value="1"/>
</dbReference>
<dbReference type="SUPFAM" id="SSF56349">
    <property type="entry name" value="DNA breaking-rejoining enzymes"/>
    <property type="match status" value="1"/>
</dbReference>
<reference evidence="12 13" key="1">
    <citation type="submission" date="2022-06" db="EMBL/GenBank/DDBJ databases">
        <title>Endosaccharibacter gen. nov., sp. nov., endophytic bacteria isolated from sugarcane.</title>
        <authorList>
            <person name="Pitiwittayakul N."/>
            <person name="Yukphan P."/>
            <person name="Charoenyingcharoen P."/>
            <person name="Tanasupawat S."/>
        </authorList>
    </citation>
    <scope>NUCLEOTIDE SEQUENCE [LARGE SCALE GENOMIC DNA]</scope>
    <source>
        <strain evidence="12 13">KSS8</strain>
    </source>
</reference>
<feature type="active site" evidence="9">
    <location>
        <position position="273"/>
    </location>
</feature>
<keyword evidence="8 9" id="KW-0131">Cell cycle</keyword>
<keyword evidence="3 9" id="KW-0132">Cell division</keyword>
<dbReference type="PROSITE" id="PS51900">
    <property type="entry name" value="CB"/>
    <property type="match status" value="1"/>
</dbReference>
<dbReference type="PROSITE" id="PS51898">
    <property type="entry name" value="TYR_RECOMBINASE"/>
    <property type="match status" value="1"/>
</dbReference>
<dbReference type="RefSeq" id="WP_422864476.1">
    <property type="nucleotide sequence ID" value="NZ_JAMSKV010000009.1"/>
</dbReference>
<gene>
    <name evidence="9" type="primary">xerC</name>
    <name evidence="12" type="ORF">NFI95_11115</name>
</gene>
<dbReference type="Pfam" id="PF00589">
    <property type="entry name" value="Phage_integrase"/>
    <property type="match status" value="1"/>
</dbReference>
<dbReference type="Gene3D" id="1.10.150.130">
    <property type="match status" value="1"/>
</dbReference>
<feature type="domain" description="Tyr recombinase" evidence="10">
    <location>
        <begin position="102"/>
        <end position="295"/>
    </location>
</feature>
<dbReference type="PANTHER" id="PTHR30349">
    <property type="entry name" value="PHAGE INTEGRASE-RELATED"/>
    <property type="match status" value="1"/>
</dbReference>
<feature type="active site" evidence="9">
    <location>
        <position position="174"/>
    </location>
</feature>
<dbReference type="Pfam" id="PF02899">
    <property type="entry name" value="Phage_int_SAM_1"/>
    <property type="match status" value="1"/>
</dbReference>
<comment type="caution">
    <text evidence="12">The sequence shown here is derived from an EMBL/GenBank/DDBJ whole genome shotgun (WGS) entry which is preliminary data.</text>
</comment>
<feature type="active site" evidence="9">
    <location>
        <position position="247"/>
    </location>
</feature>
<dbReference type="InterPro" id="IPR011010">
    <property type="entry name" value="DNA_brk_join_enz"/>
</dbReference>
<proteinExistence type="inferred from homology"/>
<keyword evidence="4 9" id="KW-0159">Chromosome partition</keyword>
<protein>
    <recommendedName>
        <fullName evidence="9">Tyrosine recombinase XerC</fullName>
    </recommendedName>
</protein>
<dbReference type="InterPro" id="IPR013762">
    <property type="entry name" value="Integrase-like_cat_sf"/>
</dbReference>
<sequence>MRNRHEEAFLEMLAAERGASPATLKAYAADLADFAAFLGKDWDATAERIGAYMADLAGRGLSARTAARRLSCLRQFHRFLVREAVSETDPTARIEAPRARRTLPRVLSEAEVSLLLQAAGPEGGPGGVLAAARQPVARAALELLYATGLRISELLSLKRAAFAGDAAVLLVRGKGGRERLVPLSEPARDAVLALLARDRAERDGRGAGPFLFPGRDRRAPLTRQGFDKILADVARCAGLDPVLLHPHMLRHSFASHMLAHGADLRSLQRLLGHADIATTQIYTHVLAERLQKLVEQHHPLAVAAVGDFASGGTVLKPGNDASIP</sequence>
<evidence type="ECO:0000256" key="3">
    <source>
        <dbReference type="ARBA" id="ARBA00022618"/>
    </source>
</evidence>
<dbReference type="Gene3D" id="1.10.443.10">
    <property type="entry name" value="Intergrase catalytic core"/>
    <property type="match status" value="1"/>
</dbReference>
<comment type="subcellular location">
    <subcellularLocation>
        <location evidence="1 9">Cytoplasm</location>
    </subcellularLocation>
</comment>
<evidence type="ECO:0000256" key="7">
    <source>
        <dbReference type="ARBA" id="ARBA00023172"/>
    </source>
</evidence>
<dbReference type="EMBL" id="JAMSKV010000009">
    <property type="protein sequence ID" value="MCQ8278997.1"/>
    <property type="molecule type" value="Genomic_DNA"/>
</dbReference>
<dbReference type="NCBIfam" id="NF001399">
    <property type="entry name" value="PRK00283.1"/>
    <property type="match status" value="1"/>
</dbReference>
<evidence type="ECO:0000256" key="5">
    <source>
        <dbReference type="ARBA" id="ARBA00022908"/>
    </source>
</evidence>
<dbReference type="InterPro" id="IPR044068">
    <property type="entry name" value="CB"/>
</dbReference>
<keyword evidence="2 9" id="KW-0963">Cytoplasm</keyword>
<dbReference type="InterPro" id="IPR050090">
    <property type="entry name" value="Tyrosine_recombinase_XerCD"/>
</dbReference>
<evidence type="ECO:0000313" key="12">
    <source>
        <dbReference type="EMBL" id="MCQ8278997.1"/>
    </source>
</evidence>
<keyword evidence="7 9" id="KW-0233">DNA recombination</keyword>
<feature type="domain" description="Core-binding (CB)" evidence="11">
    <location>
        <begin position="1"/>
        <end position="81"/>
    </location>
</feature>
<comment type="similarity">
    <text evidence="9">Belongs to the 'phage' integrase family. XerC subfamily.</text>
</comment>
<feature type="active site" description="O-(3'-phospho-DNA)-tyrosine intermediate" evidence="9">
    <location>
        <position position="282"/>
    </location>
</feature>
<name>A0ABT1W7Z9_9PROT</name>
<dbReference type="InterPro" id="IPR010998">
    <property type="entry name" value="Integrase_recombinase_N"/>
</dbReference>
<comment type="function">
    <text evidence="9">Site-specific tyrosine recombinase, which acts by catalyzing the cutting and rejoining of the recombining DNA molecules. The XerC-XerD complex is essential to convert dimers of the bacterial chromosome into monomers to permit their segregation at cell division. It also contributes to the segregational stability of plasmids.</text>
</comment>
<dbReference type="InterPro" id="IPR023009">
    <property type="entry name" value="Tyrosine_recombinase_XerC/XerD"/>
</dbReference>
<evidence type="ECO:0000313" key="13">
    <source>
        <dbReference type="Proteomes" id="UP001524587"/>
    </source>
</evidence>
<dbReference type="PANTHER" id="PTHR30349:SF90">
    <property type="entry name" value="TYROSINE RECOMBINASE XERD"/>
    <property type="match status" value="1"/>
</dbReference>
<organism evidence="12 13">
    <name type="scientific">Endosaccharibacter trunci</name>
    <dbReference type="NCBI Taxonomy" id="2812733"/>
    <lineage>
        <taxon>Bacteria</taxon>
        <taxon>Pseudomonadati</taxon>
        <taxon>Pseudomonadota</taxon>
        <taxon>Alphaproteobacteria</taxon>
        <taxon>Acetobacterales</taxon>
        <taxon>Acetobacteraceae</taxon>
        <taxon>Endosaccharibacter</taxon>
    </lineage>
</organism>
<keyword evidence="13" id="KW-1185">Reference proteome</keyword>
<comment type="subunit">
    <text evidence="9">Forms a cyclic heterotetrameric complex composed of two molecules of XerC and two molecules of XerD.</text>
</comment>
<evidence type="ECO:0000259" key="10">
    <source>
        <dbReference type="PROSITE" id="PS51898"/>
    </source>
</evidence>
<dbReference type="InterPro" id="IPR002104">
    <property type="entry name" value="Integrase_catalytic"/>
</dbReference>